<evidence type="ECO:0000313" key="2">
    <source>
        <dbReference type="Proteomes" id="UP000177697"/>
    </source>
</evidence>
<gene>
    <name evidence="1" type="ORF">A2431_01365</name>
</gene>
<organism evidence="1 2">
    <name type="scientific">Candidatus Zambryskibacteria bacterium RIFOXYC1_FULL_39_10</name>
    <dbReference type="NCBI Taxonomy" id="1802779"/>
    <lineage>
        <taxon>Bacteria</taxon>
        <taxon>Candidatus Zambryskiibacteriota</taxon>
    </lineage>
</organism>
<dbReference type="Proteomes" id="UP000177697">
    <property type="component" value="Unassembled WGS sequence"/>
</dbReference>
<sequence>MIVIRRKEFFVADRDPRLDPQIGGDVVGDRTIMERQHRYVNNREIEVVEWRKVRKEAEKWKGENRYGKMCLKSWCRWAKDKPVLRVATDEEIQEEALRRIGLGKNPIHITRYSPPLRAISTRGFTRSSGGDYHGSCHPGSGNAF</sequence>
<dbReference type="AlphaFoldDB" id="A0A1G2V3Z5"/>
<evidence type="ECO:0000313" key="1">
    <source>
        <dbReference type="EMBL" id="OHB16335.1"/>
    </source>
</evidence>
<reference evidence="1 2" key="1">
    <citation type="journal article" date="2016" name="Nat. Commun.">
        <title>Thousands of microbial genomes shed light on interconnected biogeochemical processes in an aquifer system.</title>
        <authorList>
            <person name="Anantharaman K."/>
            <person name="Brown C.T."/>
            <person name="Hug L.A."/>
            <person name="Sharon I."/>
            <person name="Castelle C.J."/>
            <person name="Probst A.J."/>
            <person name="Thomas B.C."/>
            <person name="Singh A."/>
            <person name="Wilkins M.J."/>
            <person name="Karaoz U."/>
            <person name="Brodie E.L."/>
            <person name="Williams K.H."/>
            <person name="Hubbard S.S."/>
            <person name="Banfield J.F."/>
        </authorList>
    </citation>
    <scope>NUCLEOTIDE SEQUENCE [LARGE SCALE GENOMIC DNA]</scope>
</reference>
<comment type="caution">
    <text evidence="1">The sequence shown here is derived from an EMBL/GenBank/DDBJ whole genome shotgun (WGS) entry which is preliminary data.</text>
</comment>
<protein>
    <submittedName>
        <fullName evidence="1">Uncharacterized protein</fullName>
    </submittedName>
</protein>
<accession>A0A1G2V3Z5</accession>
<name>A0A1G2V3Z5_9BACT</name>
<dbReference type="EMBL" id="MHWW01000002">
    <property type="protein sequence ID" value="OHB16335.1"/>
    <property type="molecule type" value="Genomic_DNA"/>
</dbReference>
<proteinExistence type="predicted"/>